<dbReference type="InterPro" id="IPR003615">
    <property type="entry name" value="HNH_nuc"/>
</dbReference>
<reference evidence="2 3" key="1">
    <citation type="submission" date="2016-10" db="EMBL/GenBank/DDBJ databases">
        <title>Genome sequence of a sulfur-reducing bacterium Desulfurobacterium indicum K6013.</title>
        <authorList>
            <person name="Cao J."/>
            <person name="Shao Z."/>
            <person name="Alain K."/>
            <person name="Jebbar M."/>
        </authorList>
    </citation>
    <scope>NUCLEOTIDE SEQUENCE [LARGE SCALE GENOMIC DNA]</scope>
    <source>
        <strain evidence="2 3">K6013</strain>
    </source>
</reference>
<dbReference type="InterPro" id="IPR052892">
    <property type="entry name" value="NA-targeting_endonuclease"/>
</dbReference>
<dbReference type="InterPro" id="IPR029471">
    <property type="entry name" value="HNH_5"/>
</dbReference>
<dbReference type="RefSeq" id="WP_076712281.1">
    <property type="nucleotide sequence ID" value="NZ_MOEN01000003.1"/>
</dbReference>
<name>A0A1R1MN59_9BACT</name>
<organism evidence="2 3">
    <name type="scientific">Desulfurobacterium indicum</name>
    <dbReference type="NCBI Taxonomy" id="1914305"/>
    <lineage>
        <taxon>Bacteria</taxon>
        <taxon>Pseudomonadati</taxon>
        <taxon>Aquificota</taxon>
        <taxon>Aquificia</taxon>
        <taxon>Desulfurobacteriales</taxon>
        <taxon>Desulfurobacteriaceae</taxon>
        <taxon>Desulfurobacterium</taxon>
    </lineage>
</organism>
<feature type="non-terminal residue" evidence="2">
    <location>
        <position position="147"/>
    </location>
</feature>
<dbReference type="EMBL" id="MOEN01000003">
    <property type="protein sequence ID" value="OMH41124.1"/>
    <property type="molecule type" value="Genomic_DNA"/>
</dbReference>
<dbReference type="PANTHER" id="PTHR33877:SF2">
    <property type="entry name" value="OS07G0170200 PROTEIN"/>
    <property type="match status" value="1"/>
</dbReference>
<proteinExistence type="predicted"/>
<dbReference type="OrthoDB" id="9779761at2"/>
<dbReference type="Proteomes" id="UP000187408">
    <property type="component" value="Unassembled WGS sequence"/>
</dbReference>
<evidence type="ECO:0000313" key="2">
    <source>
        <dbReference type="EMBL" id="OMH41124.1"/>
    </source>
</evidence>
<comment type="caution">
    <text evidence="2">The sequence shown here is derived from an EMBL/GenBank/DDBJ whole genome shotgun (WGS) entry which is preliminary data.</text>
</comment>
<dbReference type="AlphaFoldDB" id="A0A1R1MN59"/>
<keyword evidence="3" id="KW-1185">Reference proteome</keyword>
<dbReference type="Gene3D" id="1.10.30.50">
    <property type="match status" value="1"/>
</dbReference>
<dbReference type="Pfam" id="PF14279">
    <property type="entry name" value="HNH_5"/>
    <property type="match status" value="1"/>
</dbReference>
<evidence type="ECO:0000259" key="1">
    <source>
        <dbReference type="SMART" id="SM00507"/>
    </source>
</evidence>
<accession>A0A1R1MN59</accession>
<dbReference type="PANTHER" id="PTHR33877">
    <property type="entry name" value="SLL1193 PROTEIN"/>
    <property type="match status" value="1"/>
</dbReference>
<gene>
    <name evidence="2" type="ORF">BLW93_01150</name>
</gene>
<protein>
    <recommendedName>
        <fullName evidence="1">HNH nuclease domain-containing protein</fullName>
    </recommendedName>
</protein>
<dbReference type="CDD" id="cd00085">
    <property type="entry name" value="HNHc"/>
    <property type="match status" value="1"/>
</dbReference>
<dbReference type="SMART" id="SM00507">
    <property type="entry name" value="HNHc"/>
    <property type="match status" value="1"/>
</dbReference>
<dbReference type="STRING" id="1914305.BLW93_01150"/>
<evidence type="ECO:0000313" key="3">
    <source>
        <dbReference type="Proteomes" id="UP000187408"/>
    </source>
</evidence>
<sequence length="147" mass="17276">MKNWPVIVLDITYRPFTLFSHTKAFILTYTGRAECLEYYKHFSIKTVNREYNAPMVIKVAILKKEWSRSSPTRKTIFLRDNFRCAYCGKYLKDNNVTVDHIIPKSKEGKWEWENLVTACKEWVVSIILCKPLGVPPGEHILKFFLSL</sequence>
<feature type="domain" description="HNH nuclease" evidence="1">
    <location>
        <begin position="71"/>
        <end position="124"/>
    </location>
</feature>